<gene>
    <name evidence="2" type="ORF">A6A04_14810</name>
</gene>
<organism evidence="2 3">
    <name type="scientific">Paramagnetospirillum marisnigri</name>
    <dbReference type="NCBI Taxonomy" id="1285242"/>
    <lineage>
        <taxon>Bacteria</taxon>
        <taxon>Pseudomonadati</taxon>
        <taxon>Pseudomonadota</taxon>
        <taxon>Alphaproteobacteria</taxon>
        <taxon>Rhodospirillales</taxon>
        <taxon>Magnetospirillaceae</taxon>
        <taxon>Paramagnetospirillum</taxon>
    </lineage>
</organism>
<dbReference type="AlphaFoldDB" id="A0A178MTI0"/>
<evidence type="ECO:0000313" key="3">
    <source>
        <dbReference type="Proteomes" id="UP000078428"/>
    </source>
</evidence>
<dbReference type="SUPFAM" id="SSF53474">
    <property type="entry name" value="alpha/beta-Hydrolases"/>
    <property type="match status" value="1"/>
</dbReference>
<protein>
    <submittedName>
        <fullName evidence="2">Esterase</fullName>
    </submittedName>
</protein>
<sequence length="266" mass="28317">MHILVLATLAASLTACAAQDRSATAESIAATAGLRRVVIKTGPFDLTAYVRVRDPAQPVVVYVEGDGAAWRSRSEPSQDPTPRHPMGLRLAGLDRSPNVAYLARPCQYSWGSACKVAYWTDRRFAEEVIAATSTALDQLKATGGFHLVGYSGGAAVAALAAARRSDVLSLRSVAGNLDSEGINRHHGVSAMPASLNPIDVAPRLAHLPQTHLVGGDDKVVPPFIAEDFVSRLGDKRCVTITRLPKASHDDGWESVWPAPIPICRSP</sequence>
<dbReference type="Proteomes" id="UP000078428">
    <property type="component" value="Unassembled WGS sequence"/>
</dbReference>
<dbReference type="STRING" id="1285242.A6A04_14810"/>
<name>A0A178MTI0_9PROT</name>
<evidence type="ECO:0000256" key="1">
    <source>
        <dbReference type="SAM" id="SignalP"/>
    </source>
</evidence>
<reference evidence="2 3" key="1">
    <citation type="submission" date="2016-04" db="EMBL/GenBank/DDBJ databases">
        <title>Draft genome sequence of freshwater magnetotactic bacteria Magnetospirillum marisnigri SP-1 and Magnetospirillum moscoviense BB-1.</title>
        <authorList>
            <person name="Koziaeva V."/>
            <person name="Dziuba M.V."/>
            <person name="Ivanov T.M."/>
            <person name="Kuznetsov B."/>
            <person name="Grouzdev D.S."/>
        </authorList>
    </citation>
    <scope>NUCLEOTIDE SEQUENCE [LARGE SCALE GENOMIC DNA]</scope>
    <source>
        <strain evidence="2 3">SP-1</strain>
    </source>
</reference>
<feature type="chain" id="PRO_5008092238" evidence="1">
    <location>
        <begin position="18"/>
        <end position="266"/>
    </location>
</feature>
<dbReference type="InterPro" id="IPR029058">
    <property type="entry name" value="AB_hydrolase_fold"/>
</dbReference>
<comment type="caution">
    <text evidence="2">The sequence shown here is derived from an EMBL/GenBank/DDBJ whole genome shotgun (WGS) entry which is preliminary data.</text>
</comment>
<dbReference type="EMBL" id="LWQT01000041">
    <property type="protein sequence ID" value="OAN53065.1"/>
    <property type="molecule type" value="Genomic_DNA"/>
</dbReference>
<keyword evidence="1" id="KW-0732">Signal</keyword>
<evidence type="ECO:0000313" key="2">
    <source>
        <dbReference type="EMBL" id="OAN53065.1"/>
    </source>
</evidence>
<keyword evidence="3" id="KW-1185">Reference proteome</keyword>
<dbReference type="Gene3D" id="3.40.50.1820">
    <property type="entry name" value="alpha/beta hydrolase"/>
    <property type="match status" value="1"/>
</dbReference>
<accession>A0A178MTI0</accession>
<feature type="signal peptide" evidence="1">
    <location>
        <begin position="1"/>
        <end position="17"/>
    </location>
</feature>
<proteinExistence type="predicted"/>